<proteinExistence type="predicted"/>
<reference evidence="2" key="1">
    <citation type="journal article" date="2013" name="Proc. Natl. Acad. Sci. U.S.A.">
        <title>Improving the coverage of the cyanobacterial phylum using diversity-driven genome sequencing.</title>
        <authorList>
            <person name="Shih P.M."/>
            <person name="Wu D."/>
            <person name="Latifi A."/>
            <person name="Axen S.D."/>
            <person name="Fewer D.P."/>
            <person name="Talla E."/>
            <person name="Calteau A."/>
            <person name="Cai F."/>
            <person name="Tandeau de Marsac N."/>
            <person name="Rippka R."/>
            <person name="Herdman M."/>
            <person name="Sivonen K."/>
            <person name="Coursin T."/>
            <person name="Laurent T."/>
            <person name="Goodwin L."/>
            <person name="Nolan M."/>
            <person name="Davenport K.W."/>
            <person name="Han C.S."/>
            <person name="Rubin E.M."/>
            <person name="Eisen J.A."/>
            <person name="Woyke T."/>
            <person name="Gugger M."/>
            <person name="Kerfeld C.A."/>
        </authorList>
    </citation>
    <scope>NUCLEOTIDE SEQUENCE [LARGE SCALE GENOMIC DNA]</scope>
    <source>
        <strain evidence="2">ATCC 27147 / PCC 6307</strain>
    </source>
</reference>
<dbReference type="KEGG" id="cgc:Cyagr_1398"/>
<name>K9P588_CYAGP</name>
<dbReference type="AlphaFoldDB" id="K9P588"/>
<organism evidence="1 2">
    <name type="scientific">Cyanobium gracile (strain ATCC 27147 / PCC 6307)</name>
    <dbReference type="NCBI Taxonomy" id="292564"/>
    <lineage>
        <taxon>Bacteria</taxon>
        <taxon>Bacillati</taxon>
        <taxon>Cyanobacteriota</taxon>
        <taxon>Cyanophyceae</taxon>
        <taxon>Synechococcales</taxon>
        <taxon>Prochlorococcaceae</taxon>
        <taxon>Cyanobium</taxon>
    </lineage>
</organism>
<dbReference type="Proteomes" id="UP000010388">
    <property type="component" value="Chromosome"/>
</dbReference>
<sequence length="30" mass="3749">MRGKQLMFRDYKQIIARKRTMRETFLAEMV</sequence>
<evidence type="ECO:0000313" key="2">
    <source>
        <dbReference type="Proteomes" id="UP000010388"/>
    </source>
</evidence>
<protein>
    <submittedName>
        <fullName evidence="1">Uncharacterized protein</fullName>
    </submittedName>
</protein>
<evidence type="ECO:0000313" key="1">
    <source>
        <dbReference type="EMBL" id="AFY28567.1"/>
    </source>
</evidence>
<accession>K9P588</accession>
<dbReference type="HOGENOM" id="CLU_3403102_0_0_3"/>
<dbReference type="EMBL" id="CP003495">
    <property type="protein sequence ID" value="AFY28567.1"/>
    <property type="molecule type" value="Genomic_DNA"/>
</dbReference>
<gene>
    <name evidence="1" type="ordered locus">Cyagr_1398</name>
</gene>